<accession>A0A848KH18</accession>
<reference evidence="3 4" key="2">
    <citation type="submission" date="2020-06" db="EMBL/GenBank/DDBJ databases">
        <title>Antribacter stalactiti gen. nov., sp. nov., a new member of the family Nacardiaceae isolated from a cave.</title>
        <authorList>
            <person name="Kim I.S."/>
        </authorList>
    </citation>
    <scope>NUCLEOTIDE SEQUENCE [LARGE SCALE GENOMIC DNA]</scope>
    <source>
        <strain evidence="3 4">YC2-7</strain>
    </source>
</reference>
<evidence type="ECO:0000313" key="4">
    <source>
        <dbReference type="Proteomes" id="UP000535543"/>
    </source>
</evidence>
<keyword evidence="1" id="KW-1133">Transmembrane helix</keyword>
<organism evidence="3 4">
    <name type="scientific">Antrihabitans stalactiti</name>
    <dbReference type="NCBI Taxonomy" id="2584121"/>
    <lineage>
        <taxon>Bacteria</taxon>
        <taxon>Bacillati</taxon>
        <taxon>Actinomycetota</taxon>
        <taxon>Actinomycetes</taxon>
        <taxon>Mycobacteriales</taxon>
        <taxon>Nocardiaceae</taxon>
        <taxon>Antrihabitans</taxon>
    </lineage>
</organism>
<reference evidence="3 4" key="1">
    <citation type="submission" date="2019-05" db="EMBL/GenBank/DDBJ databases">
        <authorList>
            <person name="Lee S.D."/>
        </authorList>
    </citation>
    <scope>NUCLEOTIDE SEQUENCE [LARGE SCALE GENOMIC DNA]</scope>
    <source>
        <strain evidence="3 4">YC2-7</strain>
    </source>
</reference>
<feature type="domain" description="DUF1707" evidence="2">
    <location>
        <begin position="8"/>
        <end position="59"/>
    </location>
</feature>
<dbReference type="InterPro" id="IPR012551">
    <property type="entry name" value="DUF1707_SHOCT-like"/>
</dbReference>
<dbReference type="EMBL" id="VCQU01000009">
    <property type="protein sequence ID" value="NMN98065.1"/>
    <property type="molecule type" value="Genomic_DNA"/>
</dbReference>
<dbReference type="AlphaFoldDB" id="A0A848KH18"/>
<gene>
    <name evidence="3" type="ORF">FGL95_23785</name>
</gene>
<dbReference type="PANTHER" id="PTHR40763">
    <property type="entry name" value="MEMBRANE PROTEIN-RELATED"/>
    <property type="match status" value="1"/>
</dbReference>
<protein>
    <submittedName>
        <fullName evidence="3">DUF1707 domain-containing protein</fullName>
    </submittedName>
</protein>
<evidence type="ECO:0000259" key="2">
    <source>
        <dbReference type="Pfam" id="PF08044"/>
    </source>
</evidence>
<dbReference type="Pfam" id="PF08044">
    <property type="entry name" value="DUF1707"/>
    <property type="match status" value="1"/>
</dbReference>
<comment type="caution">
    <text evidence="3">The sequence shown here is derived from an EMBL/GenBank/DDBJ whole genome shotgun (WGS) entry which is preliminary data.</text>
</comment>
<proteinExistence type="predicted"/>
<dbReference type="PANTHER" id="PTHR40763:SF5">
    <property type="entry name" value="MEMBRANE PROTEIN"/>
    <property type="match status" value="1"/>
</dbReference>
<name>A0A848KH18_9NOCA</name>
<evidence type="ECO:0000256" key="1">
    <source>
        <dbReference type="SAM" id="Phobius"/>
    </source>
</evidence>
<dbReference type="RefSeq" id="WP_169591675.1">
    <property type="nucleotide sequence ID" value="NZ_VCQU01000009.1"/>
</dbReference>
<feature type="transmembrane region" description="Helical" evidence="1">
    <location>
        <begin position="77"/>
        <end position="99"/>
    </location>
</feature>
<keyword evidence="1" id="KW-0472">Membrane</keyword>
<keyword evidence="4" id="KW-1185">Reference proteome</keyword>
<keyword evidence="1" id="KW-0812">Transmembrane</keyword>
<dbReference type="Proteomes" id="UP000535543">
    <property type="component" value="Unassembled WGS sequence"/>
</dbReference>
<evidence type="ECO:0000313" key="3">
    <source>
        <dbReference type="EMBL" id="NMN98065.1"/>
    </source>
</evidence>
<sequence>MIDDNNSRVSDAERERTARSLAAHVGAGRLNISEFDSRVARAYAATTRSELDSVMQDLPDEAPTKAVRRERYSQSHWLPWLGVGVLCIAIWAATSIATWNLLYPWPVWVIGPWGLALLARTRLETLPPTLESLCRKTSKQPST</sequence>